<evidence type="ECO:0000256" key="7">
    <source>
        <dbReference type="SAM" id="Phobius"/>
    </source>
</evidence>
<proteinExistence type="predicted"/>
<dbReference type="PANTHER" id="PTHR30183:SF6">
    <property type="entry name" value="INNER MEMBRANE ABC TRANSPORTER PERMEASE PROTEIN YNJC"/>
    <property type="match status" value="1"/>
</dbReference>
<keyword evidence="6 7" id="KW-0472">Membrane</keyword>
<feature type="transmembrane region" description="Helical" evidence="7">
    <location>
        <begin position="349"/>
        <end position="375"/>
    </location>
</feature>
<feature type="transmembrane region" description="Helical" evidence="7">
    <location>
        <begin position="302"/>
        <end position="329"/>
    </location>
</feature>
<comment type="subcellular location">
    <subcellularLocation>
        <location evidence="1">Cell membrane</location>
        <topology evidence="1">Multi-pass membrane protein</topology>
    </subcellularLocation>
</comment>
<dbReference type="PANTHER" id="PTHR30183">
    <property type="entry name" value="MOLYBDENUM TRANSPORT SYSTEM PERMEASE PROTEIN MODB"/>
    <property type="match status" value="1"/>
</dbReference>
<evidence type="ECO:0000256" key="4">
    <source>
        <dbReference type="ARBA" id="ARBA00022692"/>
    </source>
</evidence>
<evidence type="ECO:0000256" key="1">
    <source>
        <dbReference type="ARBA" id="ARBA00004651"/>
    </source>
</evidence>
<keyword evidence="3" id="KW-1003">Cell membrane</keyword>
<feature type="transmembrane region" description="Helical" evidence="7">
    <location>
        <begin position="387"/>
        <end position="413"/>
    </location>
</feature>
<feature type="transmembrane region" description="Helical" evidence="7">
    <location>
        <begin position="522"/>
        <end position="544"/>
    </location>
</feature>
<keyword evidence="10" id="KW-1185">Reference proteome</keyword>
<accession>A0ABU8XVK5</accession>
<feature type="domain" description="ABC transmembrane type-1" evidence="8">
    <location>
        <begin position="353"/>
        <end position="541"/>
    </location>
</feature>
<dbReference type="InterPro" id="IPR000515">
    <property type="entry name" value="MetI-like"/>
</dbReference>
<dbReference type="RefSeq" id="WP_418160950.1">
    <property type="nucleotide sequence ID" value="NZ_JBBLZC010000021.1"/>
</dbReference>
<dbReference type="InterPro" id="IPR035906">
    <property type="entry name" value="MetI-like_sf"/>
</dbReference>
<feature type="transmembrane region" description="Helical" evidence="7">
    <location>
        <begin position="57"/>
        <end position="81"/>
    </location>
</feature>
<keyword evidence="2" id="KW-0813">Transport</keyword>
<comment type="caution">
    <text evidence="9">The sequence shown here is derived from an EMBL/GenBank/DDBJ whole genome shotgun (WGS) entry which is preliminary data.</text>
</comment>
<evidence type="ECO:0000259" key="8">
    <source>
        <dbReference type="PROSITE" id="PS50928"/>
    </source>
</evidence>
<feature type="transmembrane region" description="Helical" evidence="7">
    <location>
        <begin position="144"/>
        <end position="167"/>
    </location>
</feature>
<dbReference type="Proteomes" id="UP001375743">
    <property type="component" value="Unassembled WGS sequence"/>
</dbReference>
<feature type="transmembrane region" description="Helical" evidence="7">
    <location>
        <begin position="419"/>
        <end position="440"/>
    </location>
</feature>
<feature type="domain" description="ABC transmembrane type-1" evidence="8">
    <location>
        <begin position="53"/>
        <end position="268"/>
    </location>
</feature>
<feature type="transmembrane region" description="Helical" evidence="7">
    <location>
        <begin position="93"/>
        <end position="124"/>
    </location>
</feature>
<feature type="transmembrane region" description="Helical" evidence="7">
    <location>
        <begin position="478"/>
        <end position="502"/>
    </location>
</feature>
<protein>
    <recommendedName>
        <fullName evidence="8">ABC transmembrane type-1 domain-containing protein</fullName>
    </recommendedName>
</protein>
<dbReference type="PROSITE" id="PS50928">
    <property type="entry name" value="ABC_TM1"/>
    <property type="match status" value="2"/>
</dbReference>
<dbReference type="CDD" id="cd06261">
    <property type="entry name" value="TM_PBP2"/>
    <property type="match status" value="1"/>
</dbReference>
<reference evidence="9 10" key="1">
    <citation type="submission" date="2024-01" db="EMBL/GenBank/DDBJ databases">
        <title>Multi-omics insights into the function and evolution of sodium benzoate biodegradation pathways in Benzoatithermus flavus gen. nov., sp. nov. from hot spring.</title>
        <authorList>
            <person name="Hu C.-J."/>
            <person name="Li W.-J."/>
        </authorList>
    </citation>
    <scope>NUCLEOTIDE SEQUENCE [LARGE SCALE GENOMIC DNA]</scope>
    <source>
        <strain evidence="9 10">SYSU G07066</strain>
    </source>
</reference>
<dbReference type="Gene3D" id="1.10.3720.10">
    <property type="entry name" value="MetI-like"/>
    <property type="match status" value="2"/>
</dbReference>
<evidence type="ECO:0000256" key="6">
    <source>
        <dbReference type="ARBA" id="ARBA00023136"/>
    </source>
</evidence>
<organism evidence="9 10">
    <name type="scientific">Benzoatithermus flavus</name>
    <dbReference type="NCBI Taxonomy" id="3108223"/>
    <lineage>
        <taxon>Bacteria</taxon>
        <taxon>Pseudomonadati</taxon>
        <taxon>Pseudomonadota</taxon>
        <taxon>Alphaproteobacteria</taxon>
        <taxon>Geminicoccales</taxon>
        <taxon>Geminicoccaceae</taxon>
        <taxon>Benzoatithermus</taxon>
    </lineage>
</organism>
<dbReference type="EMBL" id="JBBLZC010000021">
    <property type="protein sequence ID" value="MEK0085104.1"/>
    <property type="molecule type" value="Genomic_DNA"/>
</dbReference>
<evidence type="ECO:0000256" key="2">
    <source>
        <dbReference type="ARBA" id="ARBA00022448"/>
    </source>
</evidence>
<feature type="transmembrane region" description="Helical" evidence="7">
    <location>
        <begin position="205"/>
        <end position="225"/>
    </location>
</feature>
<evidence type="ECO:0000313" key="10">
    <source>
        <dbReference type="Proteomes" id="UP001375743"/>
    </source>
</evidence>
<gene>
    <name evidence="9" type="ORF">U1T56_18280</name>
</gene>
<evidence type="ECO:0000256" key="5">
    <source>
        <dbReference type="ARBA" id="ARBA00022989"/>
    </source>
</evidence>
<feature type="transmembrane region" description="Helical" evidence="7">
    <location>
        <begin position="245"/>
        <end position="269"/>
    </location>
</feature>
<evidence type="ECO:0000256" key="3">
    <source>
        <dbReference type="ARBA" id="ARBA00022475"/>
    </source>
</evidence>
<sequence>MRLAPPLTIALFLGPVAAGLAGTILPAFGWLPALDVRQLSLEPWRQLLAAPGVGRGVVLTLASGLGATVLALASAVLIVAASHERRGTRPLRLTLPFLLAVPHLASAIGTAFLVAPSGFAARLVSPWLTGWQRPPDLLTLNDPFGLALTFGLALRECPFLVLALIAAESQIASGGRLAVARTFGYGAAEAWLKLVLPQLYGQVRLPLYAVLAFALSVVDMAVVLGPTAPPVLAVQLLRWFNDPDLALRLVAAAGAVLQLGLILLAIGTWRAVETVLARLCRSWLLAGPSPSFERALRLLGRLAFTGVLGTSILGLGALLLWSVAGSWRFPAALPSQLQLASWAAVAQDLSWPAATTLLLAALSSLAALGLVLACLEHEARTGPKPRARVLALAYAPLLIPQVSFLFGLQVLFVRLGLDATFPGLLWSHLVFVLPYVLLMLHDPYLALDPRFLATGTVLGGAPARVFWRIKLPLLRRPILVAAAVGFSVSVAQYLPTVFVGGGRWPTLTTETLTLALGSDRRLAAAAALLLALLPLAALAAALAVRSPRLRHGR</sequence>
<evidence type="ECO:0000313" key="9">
    <source>
        <dbReference type="EMBL" id="MEK0085104.1"/>
    </source>
</evidence>
<keyword evidence="5 7" id="KW-1133">Transmembrane helix</keyword>
<name>A0ABU8XVK5_9PROT</name>
<dbReference type="SUPFAM" id="SSF161098">
    <property type="entry name" value="MetI-like"/>
    <property type="match status" value="2"/>
</dbReference>
<keyword evidence="4 7" id="KW-0812">Transmembrane</keyword>